<dbReference type="Pfam" id="PF02837">
    <property type="entry name" value="Glyco_hydro_2_N"/>
    <property type="match status" value="1"/>
</dbReference>
<dbReference type="InterPro" id="IPR006104">
    <property type="entry name" value="Glyco_hydro_2_N"/>
</dbReference>
<feature type="domain" description="Glycoside hydrolase family 2 catalytic" evidence="6">
    <location>
        <begin position="308"/>
        <end position="499"/>
    </location>
</feature>
<feature type="domain" description="Glycosyl hydrolases family 2 sugar binding" evidence="7">
    <location>
        <begin position="39"/>
        <end position="186"/>
    </location>
</feature>
<evidence type="ECO:0000256" key="3">
    <source>
        <dbReference type="ARBA" id="ARBA00023295"/>
    </source>
</evidence>
<dbReference type="InterPro" id="IPR013783">
    <property type="entry name" value="Ig-like_fold"/>
</dbReference>
<evidence type="ECO:0000259" key="7">
    <source>
        <dbReference type="Pfam" id="PF02837"/>
    </source>
</evidence>
<evidence type="ECO:0000259" key="8">
    <source>
        <dbReference type="Pfam" id="PF16355"/>
    </source>
</evidence>
<dbReference type="InterPro" id="IPR036156">
    <property type="entry name" value="Beta-gal/glucu_dom_sf"/>
</dbReference>
<dbReference type="InterPro" id="IPR032311">
    <property type="entry name" value="DUF4982"/>
</dbReference>
<evidence type="ECO:0000256" key="4">
    <source>
        <dbReference type="SAM" id="SignalP"/>
    </source>
</evidence>
<dbReference type="Gene3D" id="3.20.20.80">
    <property type="entry name" value="Glycosidases"/>
    <property type="match status" value="1"/>
</dbReference>
<evidence type="ECO:0000313" key="10">
    <source>
        <dbReference type="EMBL" id="MBK0384061.1"/>
    </source>
</evidence>
<dbReference type="RefSeq" id="WP_200587421.1">
    <property type="nucleotide sequence ID" value="NZ_JAEHFY010000021.1"/>
</dbReference>
<gene>
    <name evidence="10" type="ORF">I5M32_13915</name>
</gene>
<evidence type="ECO:0000259" key="6">
    <source>
        <dbReference type="Pfam" id="PF02836"/>
    </source>
</evidence>
<feature type="domain" description="DUF4982" evidence="8">
    <location>
        <begin position="643"/>
        <end position="700"/>
    </location>
</feature>
<evidence type="ECO:0000313" key="11">
    <source>
        <dbReference type="Proteomes" id="UP000660024"/>
    </source>
</evidence>
<dbReference type="InterPro" id="IPR051913">
    <property type="entry name" value="GH2_Domain-Containing"/>
</dbReference>
<dbReference type="InterPro" id="IPR017853">
    <property type="entry name" value="GH"/>
</dbReference>
<feature type="domain" description="Glycoside hydrolase family 2" evidence="9">
    <location>
        <begin position="722"/>
        <end position="813"/>
    </location>
</feature>
<dbReference type="Pfam" id="PF00703">
    <property type="entry name" value="Glyco_hydro_2"/>
    <property type="match status" value="1"/>
</dbReference>
<evidence type="ECO:0000256" key="1">
    <source>
        <dbReference type="ARBA" id="ARBA00007401"/>
    </source>
</evidence>
<reference evidence="10 11" key="1">
    <citation type="submission" date="2020-12" db="EMBL/GenBank/DDBJ databases">
        <title>Bacterial novel species Pedobacter sp. SD-b isolated from soil.</title>
        <authorList>
            <person name="Jung H.-Y."/>
        </authorList>
    </citation>
    <scope>NUCLEOTIDE SEQUENCE [LARGE SCALE GENOMIC DNA]</scope>
    <source>
        <strain evidence="10 11">SD-b</strain>
    </source>
</reference>
<dbReference type="Proteomes" id="UP000660024">
    <property type="component" value="Unassembled WGS sequence"/>
</dbReference>
<keyword evidence="3" id="KW-0326">Glycosidase</keyword>
<keyword evidence="11" id="KW-1185">Reference proteome</keyword>
<name>A0ABS1BMH8_9SPHI</name>
<dbReference type="SUPFAM" id="SSF49303">
    <property type="entry name" value="beta-Galactosidase/glucuronidase domain"/>
    <property type="match status" value="1"/>
</dbReference>
<protein>
    <submittedName>
        <fullName evidence="10">DUF4982 domain-containing protein</fullName>
    </submittedName>
</protein>
<dbReference type="InterPro" id="IPR006101">
    <property type="entry name" value="Glyco_hydro_2"/>
</dbReference>
<evidence type="ECO:0000259" key="5">
    <source>
        <dbReference type="Pfam" id="PF00703"/>
    </source>
</evidence>
<feature type="chain" id="PRO_5047210846" evidence="4">
    <location>
        <begin position="27"/>
        <end position="829"/>
    </location>
</feature>
<keyword evidence="2" id="KW-0378">Hydrolase</keyword>
<dbReference type="InterPro" id="IPR008979">
    <property type="entry name" value="Galactose-bd-like_sf"/>
</dbReference>
<feature type="signal peptide" evidence="4">
    <location>
        <begin position="1"/>
        <end position="26"/>
    </location>
</feature>
<comment type="caution">
    <text evidence="10">The sequence shown here is derived from an EMBL/GenBank/DDBJ whole genome shotgun (WGS) entry which is preliminary data.</text>
</comment>
<accession>A0ABS1BMH8</accession>
<dbReference type="Gene3D" id="2.60.120.260">
    <property type="entry name" value="Galactose-binding domain-like"/>
    <property type="match status" value="1"/>
</dbReference>
<feature type="domain" description="Glycoside hydrolase family 2 immunoglobulin-like beta-sandwich" evidence="5">
    <location>
        <begin position="202"/>
        <end position="301"/>
    </location>
</feature>
<dbReference type="Pfam" id="PF18565">
    <property type="entry name" value="Glyco_hydro2_C5"/>
    <property type="match status" value="1"/>
</dbReference>
<dbReference type="Gene3D" id="2.60.40.10">
    <property type="entry name" value="Immunoglobulins"/>
    <property type="match status" value="3"/>
</dbReference>
<evidence type="ECO:0000259" key="9">
    <source>
        <dbReference type="Pfam" id="PF18565"/>
    </source>
</evidence>
<dbReference type="InterPro" id="IPR006102">
    <property type="entry name" value="Ig-like_GH2"/>
</dbReference>
<proteinExistence type="inferred from homology"/>
<dbReference type="PANTHER" id="PTHR42732">
    <property type="entry name" value="BETA-GALACTOSIDASE"/>
    <property type="match status" value="1"/>
</dbReference>
<dbReference type="PRINTS" id="PR00132">
    <property type="entry name" value="GLHYDRLASE2"/>
</dbReference>
<dbReference type="InterPro" id="IPR040605">
    <property type="entry name" value="Glyco_hydro2_dom5"/>
</dbReference>
<dbReference type="SUPFAM" id="SSF49785">
    <property type="entry name" value="Galactose-binding domain-like"/>
    <property type="match status" value="1"/>
</dbReference>
<dbReference type="InterPro" id="IPR006103">
    <property type="entry name" value="Glyco_hydro_2_cat"/>
</dbReference>
<sequence length="829" mass="93936">MNKFRMFLQLNIILFFVFASTIFCKANPQTDGSGRIVYNFDGNWKFKLGDDVKASAFSFKDDSWRKLNVPHDWSIEGAYNKNNPAGVEGAFLPTGIGWYRKAFNWQPNWQNKNVRIQFDGVYCNSTVWINGIKLGTRPNGYIGFSYDLTPYLKKGLNIIAVKVDHSKAPSGRWYTGSGIYRHVRVIATEKIYVPENGLLISTPEIKNTEAVIKTDLDIDNGTTSDKTISVFYNIIAKNGEVQVRNEKNLTLKKGTNKLNFNLNLKNPLLWSTETPNLYKLKVEVKEGSKTWDVYESNFGVRSISFSADKGFLLNGVKTILKGVGNHQDGGAVGVAVPYDVLYNRLVMLKQMGCNAIRTTHNPFAPEFYDLCDQMGFLVMDEAFDGWEKPKAEYDYGLYFEDWWRKDLGDFIKRDFNHPCVIIWSIGNEIKGYTDETQQKLISFVKAIDTSRPVSQGRSYFTKGVDLAGFNGHGEYKGALEEFHKKNPDKPVIGTEMTHGLQTRNVYRTQTKYRMRDYPAPWEKGEKFSSIQDKVFWQDDLTKNEVFTNINPIYHSSYDNDLIRMSIRDYWRTTKDLTYFLGGFRWTGFDYLGESFAWPARTMNYGVIDLANFPTDSYYLYQSLWTDKPMVHLLPNWTLTGKEGVEIPVIAYTNADTAELFLNGKSLGEKPMTEDYRILWKVPYAPGQLKVIAKKNGKVVATDVQNTASEAYTFSVKKIAKPMLANQADVAQIEISIIDKKGNEVPYANNLINFEVTGPGKLIGVENGDVLDLSSSKGSQRKAFNGKCLALVQSTDKPGEIKIKISAKNLVSKQLIIPVGKTVNSSETSL</sequence>
<evidence type="ECO:0000256" key="2">
    <source>
        <dbReference type="ARBA" id="ARBA00022801"/>
    </source>
</evidence>
<dbReference type="SUPFAM" id="SSF51445">
    <property type="entry name" value="(Trans)glycosidases"/>
    <property type="match status" value="1"/>
</dbReference>
<dbReference type="PANTHER" id="PTHR42732:SF1">
    <property type="entry name" value="BETA-MANNOSIDASE"/>
    <property type="match status" value="1"/>
</dbReference>
<dbReference type="Pfam" id="PF16355">
    <property type="entry name" value="DUF4982"/>
    <property type="match status" value="1"/>
</dbReference>
<dbReference type="EMBL" id="JAEHFY010000021">
    <property type="protein sequence ID" value="MBK0384061.1"/>
    <property type="molecule type" value="Genomic_DNA"/>
</dbReference>
<dbReference type="Pfam" id="PF02836">
    <property type="entry name" value="Glyco_hydro_2_C"/>
    <property type="match status" value="1"/>
</dbReference>
<keyword evidence="4" id="KW-0732">Signal</keyword>
<organism evidence="10 11">
    <name type="scientific">Pedobacter segetis</name>
    <dbReference type="NCBI Taxonomy" id="2793069"/>
    <lineage>
        <taxon>Bacteria</taxon>
        <taxon>Pseudomonadati</taxon>
        <taxon>Bacteroidota</taxon>
        <taxon>Sphingobacteriia</taxon>
        <taxon>Sphingobacteriales</taxon>
        <taxon>Sphingobacteriaceae</taxon>
        <taxon>Pedobacter</taxon>
    </lineage>
</organism>
<comment type="similarity">
    <text evidence="1">Belongs to the glycosyl hydrolase 2 family.</text>
</comment>